<feature type="domain" description="Dipeptidylpeptidase IV N-terminal" evidence="16">
    <location>
        <begin position="228"/>
        <end position="592"/>
    </location>
</feature>
<name>A0A1D8N680_YARLL</name>
<evidence type="ECO:0000256" key="3">
    <source>
        <dbReference type="ARBA" id="ARBA00022438"/>
    </source>
</evidence>
<evidence type="ECO:0008006" key="19">
    <source>
        <dbReference type="Google" id="ProtNLM"/>
    </source>
</evidence>
<dbReference type="RefSeq" id="XP_500440.3">
    <property type="nucleotide sequence ID" value="XM_500440.3"/>
</dbReference>
<evidence type="ECO:0000256" key="4">
    <source>
        <dbReference type="ARBA" id="ARBA00022554"/>
    </source>
</evidence>
<dbReference type="eggNOG" id="KOG2100">
    <property type="taxonomic scope" value="Eukaryota"/>
</dbReference>
<evidence type="ECO:0000256" key="7">
    <source>
        <dbReference type="ARBA" id="ARBA00022801"/>
    </source>
</evidence>
<dbReference type="Proteomes" id="UP000182444">
    <property type="component" value="Chromosome 1B"/>
</dbReference>
<feature type="transmembrane region" description="Helical" evidence="14">
    <location>
        <begin position="92"/>
        <end position="113"/>
    </location>
</feature>
<dbReference type="Gene3D" id="2.140.10.30">
    <property type="entry name" value="Dipeptidylpeptidase IV, N-terminal domain"/>
    <property type="match status" value="1"/>
</dbReference>
<dbReference type="InterPro" id="IPR001375">
    <property type="entry name" value="Peptidase_S9_cat"/>
</dbReference>
<accession>A0A1D8N680</accession>
<dbReference type="Pfam" id="PF00930">
    <property type="entry name" value="DPPIV_N"/>
    <property type="match status" value="1"/>
</dbReference>
<evidence type="ECO:0000256" key="6">
    <source>
        <dbReference type="ARBA" id="ARBA00022692"/>
    </source>
</evidence>
<dbReference type="KEGG" id="yli:2907543"/>
<dbReference type="FunFam" id="3.40.50.1820:FF:000003">
    <property type="entry name" value="Dipeptidyl peptidase 4"/>
    <property type="match status" value="1"/>
</dbReference>
<evidence type="ECO:0000256" key="9">
    <source>
        <dbReference type="ARBA" id="ARBA00022968"/>
    </source>
</evidence>
<feature type="compositionally biased region" description="Basic and acidic residues" evidence="13">
    <location>
        <begin position="62"/>
        <end position="74"/>
    </location>
</feature>
<comment type="similarity">
    <text evidence="2">Belongs to the peptidase S9B family.</text>
</comment>
<dbReference type="InterPro" id="IPR029058">
    <property type="entry name" value="AB_hydrolase_fold"/>
</dbReference>
<dbReference type="SUPFAM" id="SSF53474">
    <property type="entry name" value="alpha/beta-Hydrolases"/>
    <property type="match status" value="1"/>
</dbReference>
<proteinExistence type="inferred from homology"/>
<dbReference type="GO" id="GO:0005886">
    <property type="term" value="C:plasma membrane"/>
    <property type="evidence" value="ECO:0007669"/>
    <property type="project" value="TreeGrafter"/>
</dbReference>
<evidence type="ECO:0000256" key="14">
    <source>
        <dbReference type="SAM" id="Phobius"/>
    </source>
</evidence>
<dbReference type="GO" id="GO:0006508">
    <property type="term" value="P:proteolysis"/>
    <property type="evidence" value="ECO:0007669"/>
    <property type="project" value="UniProtKB-KW"/>
</dbReference>
<feature type="region of interest" description="Disordered" evidence="13">
    <location>
        <begin position="55"/>
        <end position="79"/>
    </location>
</feature>
<evidence type="ECO:0000256" key="2">
    <source>
        <dbReference type="ARBA" id="ARBA00006150"/>
    </source>
</evidence>
<evidence type="ECO:0000256" key="5">
    <source>
        <dbReference type="ARBA" id="ARBA00022670"/>
    </source>
</evidence>
<evidence type="ECO:0000259" key="16">
    <source>
        <dbReference type="Pfam" id="PF00930"/>
    </source>
</evidence>
<dbReference type="PANTHER" id="PTHR11731:SF200">
    <property type="entry name" value="DIPEPTIDYL PEPTIDASE 10, ISOFORM B"/>
    <property type="match status" value="1"/>
</dbReference>
<dbReference type="GO" id="GO:0008236">
    <property type="term" value="F:serine-type peptidase activity"/>
    <property type="evidence" value="ECO:0007669"/>
    <property type="project" value="UniProtKB-KW"/>
</dbReference>
<evidence type="ECO:0000256" key="13">
    <source>
        <dbReference type="SAM" id="MobiDB-lite"/>
    </source>
</evidence>
<sequence>MGVYRTALSPPPHSMQDIEMDHSNGGNASDDSPRSSTSSLFEKLDRINTAKQYEDSAASSLLRRDPASERDLESGAHINPRVSQKSKKFKKWFMLAGMTAITVWGLFVLALFVQSLTQPEASKDVQTVVQGSKPKTIIPGDGGDNANYAGSNFKLVVTPQSVRTGTFRPESKSVQWIQAADLEGAYLVRDRKYVVKTYGEDDKEIEITDTSVHYGEHNLRIDELWLRPDLKKALFVTERKKNYRHSSFGNYWILDVESKEVKPLLKGDDKARIAVASWAPNGKAIALVYENNVYVTHVDKYETVQVTDDGSEQIFNGRPDWVYEEEVLSGDNALWWSPDGQHLAFLRSDDTKVQEFTIPYYVQDPKPQAYPEYRSIKYPKPGSPNPDVQMAFYNVEEDATTFINEPLAQDDIISDVTWSQTGVALIRASDREADVLKIVHVDSSKGYAAKILRENNVKELDGGWVETVRSSKIIPQNESLGLLEEGYIDTVISEGRNHLAYFVFGEPKPRTMLTSGDWEVVNAPSSYDASTGTVYFLSTQKDPTERHLYSVKIDGSDLKPVTNTTEDAYYGVSFSEDARFALLSYNGPEVPYQKIIDLHSASPLDAPKVVKNEFLQTTLDSYALPTSHFAQINVGTEEKPILANSVEIRPPNFDEKKVYPVLFFVYGGPGSQMVTKTFNIDFQKSVAASLDYVVVTVDGRGTGYMGREFLSVVRDDIGRREAADQIAAAKLWAQKDYVDANHMAIWGWSYGGYCTLKTLEADAGETFRFGMAVAPVTDWRFYDSVYTERYMHTPQHNKKGYEQTAVHNMTALGANERFLVMHGSGDDNVHMQNTLSLIDNLDLAGIENYDMHIYPDSDHSIYFHNAQAMVYDRLYTWIQRAFNDEFS</sequence>
<evidence type="ECO:0000256" key="10">
    <source>
        <dbReference type="ARBA" id="ARBA00022989"/>
    </source>
</evidence>
<dbReference type="InterPro" id="IPR050278">
    <property type="entry name" value="Serine_Prot_S9B/DPPIV"/>
</dbReference>
<keyword evidence="9" id="KW-0735">Signal-anchor</keyword>
<dbReference type="GO" id="GO:0004177">
    <property type="term" value="F:aminopeptidase activity"/>
    <property type="evidence" value="ECO:0007669"/>
    <property type="project" value="UniProtKB-KW"/>
</dbReference>
<keyword evidence="12" id="KW-0325">Glycoprotein</keyword>
<keyword evidence="6 14" id="KW-0812">Transmembrane</keyword>
<keyword evidence="8" id="KW-0720">Serine protease</keyword>
<evidence type="ECO:0000256" key="12">
    <source>
        <dbReference type="ARBA" id="ARBA00023180"/>
    </source>
</evidence>
<feature type="domain" description="Peptidase S9 prolyl oligopeptidase catalytic" evidence="15">
    <location>
        <begin position="681"/>
        <end position="884"/>
    </location>
</feature>
<dbReference type="VEuPathDB" id="FungiDB:YALI0_B02838g"/>
<dbReference type="Gene3D" id="3.40.50.1820">
    <property type="entry name" value="alpha/beta hydrolase"/>
    <property type="match status" value="1"/>
</dbReference>
<dbReference type="AlphaFoldDB" id="A0A1D8N680"/>
<evidence type="ECO:0000313" key="17">
    <source>
        <dbReference type="EMBL" id="AOW01140.1"/>
    </source>
</evidence>
<protein>
    <recommendedName>
        <fullName evidence="19">Dipeptidyl-peptidase IV</fullName>
    </recommendedName>
</protein>
<reference evidence="17 18" key="1">
    <citation type="journal article" date="2016" name="PLoS ONE">
        <title>Sequence Assembly of Yarrowia lipolytica Strain W29/CLIB89 Shows Transposable Element Diversity.</title>
        <authorList>
            <person name="Magnan C."/>
            <person name="Yu J."/>
            <person name="Chang I."/>
            <person name="Jahn E."/>
            <person name="Kanomata Y."/>
            <person name="Wu J."/>
            <person name="Zeller M."/>
            <person name="Oakes M."/>
            <person name="Baldi P."/>
            <person name="Sandmeyer S."/>
        </authorList>
    </citation>
    <scope>NUCLEOTIDE SEQUENCE [LARGE SCALE GENOMIC DNA]</scope>
    <source>
        <strain evidence="18">CLIB89(W29)</strain>
    </source>
</reference>
<dbReference type="SUPFAM" id="SSF82171">
    <property type="entry name" value="DPP6 N-terminal domain-like"/>
    <property type="match status" value="1"/>
</dbReference>
<keyword evidence="5" id="KW-0645">Protease</keyword>
<dbReference type="InterPro" id="IPR002469">
    <property type="entry name" value="Peptidase_S9B_N"/>
</dbReference>
<keyword evidence="10 14" id="KW-1133">Transmembrane helix</keyword>
<keyword evidence="4" id="KW-0926">Vacuole</keyword>
<comment type="subcellular location">
    <subcellularLocation>
        <location evidence="1">Vacuole membrane</location>
        <topology evidence="1">Single-pass type II membrane protein</topology>
    </subcellularLocation>
</comment>
<evidence type="ECO:0000313" key="18">
    <source>
        <dbReference type="Proteomes" id="UP000182444"/>
    </source>
</evidence>
<dbReference type="Pfam" id="PF00326">
    <property type="entry name" value="Peptidase_S9"/>
    <property type="match status" value="1"/>
</dbReference>
<keyword evidence="7" id="KW-0378">Hydrolase</keyword>
<feature type="region of interest" description="Disordered" evidence="13">
    <location>
        <begin position="1"/>
        <end position="41"/>
    </location>
</feature>
<gene>
    <name evidence="17" type="ORF">YALI1_B04274g</name>
</gene>
<dbReference type="VEuPathDB" id="FungiDB:YALI1_B04274g"/>
<evidence type="ECO:0000256" key="8">
    <source>
        <dbReference type="ARBA" id="ARBA00022825"/>
    </source>
</evidence>
<dbReference type="GO" id="GO:0005774">
    <property type="term" value="C:vacuolar membrane"/>
    <property type="evidence" value="ECO:0007669"/>
    <property type="project" value="UniProtKB-SubCell"/>
</dbReference>
<keyword evidence="11 14" id="KW-0472">Membrane</keyword>
<dbReference type="GO" id="GO:0008239">
    <property type="term" value="F:dipeptidyl-peptidase activity"/>
    <property type="evidence" value="ECO:0007669"/>
    <property type="project" value="TreeGrafter"/>
</dbReference>
<dbReference type="GeneID" id="2907543"/>
<dbReference type="PANTHER" id="PTHR11731">
    <property type="entry name" value="PROTEASE FAMILY S9B,C DIPEPTIDYL-PEPTIDASE IV-RELATED"/>
    <property type="match status" value="1"/>
</dbReference>
<keyword evidence="3" id="KW-0031">Aminopeptidase</keyword>
<dbReference type="EMBL" id="CP017554">
    <property type="protein sequence ID" value="AOW01140.1"/>
    <property type="molecule type" value="Genomic_DNA"/>
</dbReference>
<evidence type="ECO:0000259" key="15">
    <source>
        <dbReference type="Pfam" id="PF00326"/>
    </source>
</evidence>
<evidence type="ECO:0000256" key="11">
    <source>
        <dbReference type="ARBA" id="ARBA00023136"/>
    </source>
</evidence>
<evidence type="ECO:0000256" key="1">
    <source>
        <dbReference type="ARBA" id="ARBA00004576"/>
    </source>
</evidence>
<organism evidence="17 18">
    <name type="scientific">Yarrowia lipolytica</name>
    <name type="common">Candida lipolytica</name>
    <dbReference type="NCBI Taxonomy" id="4952"/>
    <lineage>
        <taxon>Eukaryota</taxon>
        <taxon>Fungi</taxon>
        <taxon>Dikarya</taxon>
        <taxon>Ascomycota</taxon>
        <taxon>Saccharomycotina</taxon>
        <taxon>Dipodascomycetes</taxon>
        <taxon>Dipodascales</taxon>
        <taxon>Dipodascales incertae sedis</taxon>
        <taxon>Yarrowia</taxon>
    </lineage>
</organism>